<dbReference type="GO" id="GO:0000447">
    <property type="term" value="P:endonucleolytic cleavage in ITS1 to separate SSU-rRNA from 5.8S rRNA and LSU-rRNA from tricistronic rRNA transcript (SSU-rRNA, 5.8S rRNA, LSU-rRNA)"/>
    <property type="evidence" value="ECO:0007669"/>
    <property type="project" value="TreeGrafter"/>
</dbReference>
<dbReference type="GO" id="GO:0000171">
    <property type="term" value="F:ribonuclease MRP activity"/>
    <property type="evidence" value="ECO:0007669"/>
    <property type="project" value="TreeGrafter"/>
</dbReference>
<dbReference type="RefSeq" id="XP_046117479.1">
    <property type="nucleotide sequence ID" value="XM_046257685.1"/>
</dbReference>
<comment type="caution">
    <text evidence="1">The sequence shown here is derived from an EMBL/GenBank/DDBJ whole genome shotgun (WGS) entry which is preliminary data.</text>
</comment>
<sequence>MVPKMPPAAYQGTRCFVTYGSMGYTQRGQIPYNSKPWSDLMGLDFIQKVDVIMPHELANALLRKLEEEQPAPRFHRVFMTLQQILEGEFFTEYIKKGNVLMLSEGITTVDNMFTLKEGILTMYLDKKSYEEAGLTGRPHGSEGRQGIKQRWVVSYDLRCPSMLHGKKGFDRLRYACKEVLNKPYTWLFCSIDKSTPSPDPLQQHHPTGFTSSPSIAKDLSVRAVIPGISPDILHEGDRAGFEIEACELYEWLSLIRLQSPRVSSTDSIDSFLARYDTPQQPEGVAKVCKITWQGFIGPHWLRELVATLLTASFQRSWFAVSATQFSRNVSGSCNELTLLKAAENPNQYLSWRIESTK</sequence>
<gene>
    <name evidence="1" type="ORF">F5Z01DRAFT_144507</name>
</gene>
<name>A0A9P7ZKA4_9HYPO</name>
<dbReference type="InterPro" id="IPR013893">
    <property type="entry name" value="RNase_P_Rpp40"/>
</dbReference>
<keyword evidence="2" id="KW-1185">Reference proteome</keyword>
<evidence type="ECO:0000313" key="1">
    <source>
        <dbReference type="EMBL" id="KAG9253555.1"/>
    </source>
</evidence>
<organism evidence="1 2">
    <name type="scientific">Emericellopsis atlantica</name>
    <dbReference type="NCBI Taxonomy" id="2614577"/>
    <lineage>
        <taxon>Eukaryota</taxon>
        <taxon>Fungi</taxon>
        <taxon>Dikarya</taxon>
        <taxon>Ascomycota</taxon>
        <taxon>Pezizomycotina</taxon>
        <taxon>Sordariomycetes</taxon>
        <taxon>Hypocreomycetidae</taxon>
        <taxon>Hypocreales</taxon>
        <taxon>Bionectriaceae</taxon>
        <taxon>Emericellopsis</taxon>
    </lineage>
</organism>
<dbReference type="GO" id="GO:0030681">
    <property type="term" value="C:multimeric ribonuclease P complex"/>
    <property type="evidence" value="ECO:0007669"/>
    <property type="project" value="TreeGrafter"/>
</dbReference>
<dbReference type="PANTHER" id="PTHR15396:SF1">
    <property type="entry name" value="RIBONUCLEASE P PROTEIN SUBUNIT P40"/>
    <property type="match status" value="1"/>
</dbReference>
<proteinExistence type="predicted"/>
<dbReference type="AlphaFoldDB" id="A0A9P7ZKA4"/>
<dbReference type="Pfam" id="PF08584">
    <property type="entry name" value="Ribonuc_P_40"/>
    <property type="match status" value="1"/>
</dbReference>
<reference evidence="1" key="1">
    <citation type="journal article" date="2021" name="IMA Fungus">
        <title>Genomic characterization of three marine fungi, including Emericellopsis atlantica sp. nov. with signatures of a generalist lifestyle and marine biomass degradation.</title>
        <authorList>
            <person name="Hagestad O.C."/>
            <person name="Hou L."/>
            <person name="Andersen J.H."/>
            <person name="Hansen E.H."/>
            <person name="Altermark B."/>
            <person name="Li C."/>
            <person name="Kuhnert E."/>
            <person name="Cox R.J."/>
            <person name="Crous P.W."/>
            <person name="Spatafora J.W."/>
            <person name="Lail K."/>
            <person name="Amirebrahimi M."/>
            <person name="Lipzen A."/>
            <person name="Pangilinan J."/>
            <person name="Andreopoulos W."/>
            <person name="Hayes R.D."/>
            <person name="Ng V."/>
            <person name="Grigoriev I.V."/>
            <person name="Jackson S.A."/>
            <person name="Sutton T.D.S."/>
            <person name="Dobson A.D.W."/>
            <person name="Rama T."/>
        </authorList>
    </citation>
    <scope>NUCLEOTIDE SEQUENCE</scope>
    <source>
        <strain evidence="1">TS7</strain>
    </source>
</reference>
<evidence type="ECO:0000313" key="2">
    <source>
        <dbReference type="Proteomes" id="UP000887229"/>
    </source>
</evidence>
<dbReference type="Proteomes" id="UP000887229">
    <property type="component" value="Unassembled WGS sequence"/>
</dbReference>
<dbReference type="PANTHER" id="PTHR15396">
    <property type="entry name" value="RIBONUCLEASE P PROTEIN SUBUNIT P40"/>
    <property type="match status" value="1"/>
</dbReference>
<dbReference type="OrthoDB" id="63112at2759"/>
<dbReference type="GO" id="GO:0004526">
    <property type="term" value="F:ribonuclease P activity"/>
    <property type="evidence" value="ECO:0007669"/>
    <property type="project" value="TreeGrafter"/>
</dbReference>
<dbReference type="GO" id="GO:0001682">
    <property type="term" value="P:tRNA 5'-leader removal"/>
    <property type="evidence" value="ECO:0007669"/>
    <property type="project" value="InterPro"/>
</dbReference>
<accession>A0A9P7ZKA4</accession>
<dbReference type="GeneID" id="70288588"/>
<dbReference type="EMBL" id="MU251257">
    <property type="protein sequence ID" value="KAG9253555.1"/>
    <property type="molecule type" value="Genomic_DNA"/>
</dbReference>
<protein>
    <submittedName>
        <fullName evidence="1">Ribonuclease P 40kDa subunit</fullName>
    </submittedName>
</protein>
<dbReference type="GO" id="GO:0000172">
    <property type="term" value="C:ribonuclease MRP complex"/>
    <property type="evidence" value="ECO:0007669"/>
    <property type="project" value="TreeGrafter"/>
</dbReference>